<gene>
    <name evidence="23" type="primary">LOC106013556</name>
</gene>
<dbReference type="InterPro" id="IPR002347">
    <property type="entry name" value="SDR_fam"/>
</dbReference>
<dbReference type="GeneID" id="106013556"/>
<keyword evidence="22" id="KW-1185">Reference proteome</keyword>
<evidence type="ECO:0000256" key="21">
    <source>
        <dbReference type="ARBA" id="ARBA00049188"/>
    </source>
</evidence>
<proteinExistence type="inferred from homology"/>
<comment type="catalytic activity">
    <reaction evidence="10">
        <text>resolvin D1 + NAD(+) = 8-oxoresolvin D1 + NADH + H(+)</text>
        <dbReference type="Rhea" id="RHEA:50124"/>
        <dbReference type="ChEBI" id="CHEBI:15378"/>
        <dbReference type="ChEBI" id="CHEBI:57540"/>
        <dbReference type="ChEBI" id="CHEBI:57945"/>
        <dbReference type="ChEBI" id="CHEBI:132079"/>
        <dbReference type="ChEBI" id="CHEBI:132080"/>
    </reaction>
    <physiologicalReaction direction="left-to-right" evidence="10">
        <dbReference type="Rhea" id="RHEA:50125"/>
    </physiologicalReaction>
</comment>
<dbReference type="PANTHER" id="PTHR44229">
    <property type="entry name" value="15-HYDROXYPROSTAGLANDIN DEHYDROGENASE [NAD(+)]"/>
    <property type="match status" value="1"/>
</dbReference>
<evidence type="ECO:0000256" key="3">
    <source>
        <dbReference type="ARBA" id="ARBA00038968"/>
    </source>
</evidence>
<comment type="function">
    <text evidence="8">Catalyzes the NAD-dependent dehydrogenation (oxidation) of a broad array of hydroxylated polyunsaturated fatty acids (mainly eicosanoids and docosanoids, including prostaglandins, lipoxins and resolvins), yielding their corresponding keto (oxo) metabolites. Decreases the levels of the pro-proliferative prostaglandins such as prostaglandin E2 (whose activity is increased in cancer because of an increase in the expression of cyclooxygenase 2) and generates oxo-fatty acid products that can profoundly influence cell function by abrogating pro-inflammatory cytokine expression. Converts resolvins E1, D1 and D2 to their oxo products, which represents a mode of resolvin inactivation. Resolvin E1 plays important roles during the resolution phase of acute inflammation, while resolvins D1 and D2 have a unique role in obesity-induced adipose inflammation.</text>
</comment>
<evidence type="ECO:0000256" key="14">
    <source>
        <dbReference type="ARBA" id="ARBA00048170"/>
    </source>
</evidence>
<comment type="catalytic activity">
    <reaction evidence="18">
        <text>prostaglandin E2 + NAD(+) = 15-oxoprostaglandin E2 + NADH + H(+)</text>
        <dbReference type="Rhea" id="RHEA:11876"/>
        <dbReference type="ChEBI" id="CHEBI:15378"/>
        <dbReference type="ChEBI" id="CHEBI:57400"/>
        <dbReference type="ChEBI" id="CHEBI:57540"/>
        <dbReference type="ChEBI" id="CHEBI:57945"/>
        <dbReference type="ChEBI" id="CHEBI:606564"/>
        <dbReference type="EC" id="1.1.1.141"/>
    </reaction>
    <physiologicalReaction direction="left-to-right" evidence="18">
        <dbReference type="Rhea" id="RHEA:11877"/>
    </physiologicalReaction>
</comment>
<comment type="catalytic activity">
    <reaction evidence="21">
        <text>resolvin E1 + NAD(+) = 18-oxo-resolvin E1 + NADH + H(+)</text>
        <dbReference type="Rhea" id="RHEA:49244"/>
        <dbReference type="ChEBI" id="CHEBI:15378"/>
        <dbReference type="ChEBI" id="CHEBI:57540"/>
        <dbReference type="ChEBI" id="CHEBI:57945"/>
        <dbReference type="ChEBI" id="CHEBI:91000"/>
        <dbReference type="ChEBI" id="CHEBI:91001"/>
    </reaction>
    <physiologicalReaction direction="left-to-right" evidence="21">
        <dbReference type="Rhea" id="RHEA:49245"/>
    </physiologicalReaction>
</comment>
<evidence type="ECO:0000256" key="17">
    <source>
        <dbReference type="ARBA" id="ARBA00048611"/>
    </source>
</evidence>
<evidence type="ECO:0000256" key="4">
    <source>
        <dbReference type="ARBA" id="ARBA00039060"/>
    </source>
</evidence>
<dbReference type="RefSeq" id="XP_012945050.1">
    <property type="nucleotide sequence ID" value="XM_013089596.2"/>
</dbReference>
<evidence type="ECO:0000256" key="2">
    <source>
        <dbReference type="ARBA" id="ARBA00023002"/>
    </source>
</evidence>
<dbReference type="EC" id="1.1.1.141" evidence="3"/>
<evidence type="ECO:0000256" key="15">
    <source>
        <dbReference type="ARBA" id="ARBA00048393"/>
    </source>
</evidence>
<dbReference type="Pfam" id="PF00106">
    <property type="entry name" value="adh_short"/>
    <property type="match status" value="1"/>
</dbReference>
<comment type="similarity">
    <text evidence="1">Belongs to the short-chain dehydrogenases/reductases (SDR) family.</text>
</comment>
<dbReference type="SUPFAM" id="SSF51735">
    <property type="entry name" value="NAD(P)-binding Rossmann-fold domains"/>
    <property type="match status" value="1"/>
</dbReference>
<evidence type="ECO:0000313" key="23">
    <source>
        <dbReference type="RefSeq" id="XP_012945050.1"/>
    </source>
</evidence>
<comment type="catalytic activity">
    <reaction evidence="9">
        <text>prostaglandin E1 + NAD(+) = 15-oxoprostaglandin E1 + NADH + H(+)</text>
        <dbReference type="Rhea" id="RHEA:16477"/>
        <dbReference type="ChEBI" id="CHEBI:15378"/>
        <dbReference type="ChEBI" id="CHEBI:57397"/>
        <dbReference type="ChEBI" id="CHEBI:57401"/>
        <dbReference type="ChEBI" id="CHEBI:57540"/>
        <dbReference type="ChEBI" id="CHEBI:57945"/>
    </reaction>
    <physiologicalReaction direction="left-to-right" evidence="9">
        <dbReference type="Rhea" id="RHEA:16478"/>
    </physiologicalReaction>
</comment>
<comment type="catalytic activity">
    <reaction evidence="17">
        <text>prostaglandin A1 + NAD(+) = 15-oxo-prostaglandin A1 + NADH + H(+)</text>
        <dbReference type="Rhea" id="RHEA:41263"/>
        <dbReference type="ChEBI" id="CHEBI:15378"/>
        <dbReference type="ChEBI" id="CHEBI:57398"/>
        <dbReference type="ChEBI" id="CHEBI:57540"/>
        <dbReference type="ChEBI" id="CHEBI:57945"/>
        <dbReference type="ChEBI" id="CHEBI:85072"/>
    </reaction>
    <physiologicalReaction direction="left-to-right" evidence="17">
        <dbReference type="Rhea" id="RHEA:41264"/>
    </physiologicalReaction>
</comment>
<evidence type="ECO:0000256" key="11">
    <source>
        <dbReference type="ARBA" id="ARBA00048008"/>
    </source>
</evidence>
<dbReference type="EC" id="1.1.1.232" evidence="4"/>
<evidence type="ECO:0000256" key="18">
    <source>
        <dbReference type="ARBA" id="ARBA00048739"/>
    </source>
</evidence>
<dbReference type="Gene3D" id="3.40.50.720">
    <property type="entry name" value="NAD(P)-binding Rossmann-like Domain"/>
    <property type="match status" value="1"/>
</dbReference>
<comment type="catalytic activity">
    <reaction evidence="20">
        <text>(15S)-hydroxy-(5Z,8Z,11Z,13E)-eicosatetraenoate + NAD(+) = 15-oxo-(5Z,8Z,11Z,13E)-eicosatetraenoate + NADH + H(+)</text>
        <dbReference type="Rhea" id="RHEA:23260"/>
        <dbReference type="ChEBI" id="CHEBI:15378"/>
        <dbReference type="ChEBI" id="CHEBI:57409"/>
        <dbReference type="ChEBI" id="CHEBI:57410"/>
        <dbReference type="ChEBI" id="CHEBI:57540"/>
        <dbReference type="ChEBI" id="CHEBI:57945"/>
        <dbReference type="EC" id="1.1.1.232"/>
    </reaction>
    <physiologicalReaction direction="left-to-right" evidence="20">
        <dbReference type="Rhea" id="RHEA:23261"/>
    </physiologicalReaction>
</comment>
<dbReference type="PROSITE" id="PS00061">
    <property type="entry name" value="ADH_SHORT"/>
    <property type="match status" value="1"/>
</dbReference>
<accession>A0ABM1ACF6</accession>
<evidence type="ECO:0000256" key="5">
    <source>
        <dbReference type="ARBA" id="ARBA00040276"/>
    </source>
</evidence>
<dbReference type="PRINTS" id="PR00081">
    <property type="entry name" value="GDHRDH"/>
</dbReference>
<comment type="catalytic activity">
    <reaction evidence="11">
        <text>14-hydroxy-(4Z,7Z,10Z,12E,16Z,19Z)-docosahexaenoate + NAD(+) = 14-oxo-(4Z,7Z,10Z,12E,16Z,19Z)-docosahexaenoate + NADH + H(+)</text>
        <dbReference type="Rhea" id="RHEA:48952"/>
        <dbReference type="ChEBI" id="CHEBI:15378"/>
        <dbReference type="ChEBI" id="CHEBI:57540"/>
        <dbReference type="ChEBI" id="CHEBI:57945"/>
        <dbReference type="ChEBI" id="CHEBI:90866"/>
        <dbReference type="ChEBI" id="CHEBI:90867"/>
    </reaction>
    <physiologicalReaction direction="left-to-right" evidence="11">
        <dbReference type="Rhea" id="RHEA:48953"/>
    </physiologicalReaction>
</comment>
<organism evidence="22 23">
    <name type="scientific">Aplysia californica</name>
    <name type="common">California sea hare</name>
    <dbReference type="NCBI Taxonomy" id="6500"/>
    <lineage>
        <taxon>Eukaryota</taxon>
        <taxon>Metazoa</taxon>
        <taxon>Spiralia</taxon>
        <taxon>Lophotrochozoa</taxon>
        <taxon>Mollusca</taxon>
        <taxon>Gastropoda</taxon>
        <taxon>Heterobranchia</taxon>
        <taxon>Euthyneura</taxon>
        <taxon>Tectipleura</taxon>
        <taxon>Aplysiida</taxon>
        <taxon>Aplysioidea</taxon>
        <taxon>Aplysiidae</taxon>
        <taxon>Aplysia</taxon>
    </lineage>
</organism>
<comment type="catalytic activity">
    <reaction evidence="14">
        <text>resolvin D1 + NAD(+) = 17-oxoresolvin D1 + NADH + H(+)</text>
        <dbReference type="Rhea" id="RHEA:50128"/>
        <dbReference type="ChEBI" id="CHEBI:15378"/>
        <dbReference type="ChEBI" id="CHEBI:57540"/>
        <dbReference type="ChEBI" id="CHEBI:57945"/>
        <dbReference type="ChEBI" id="CHEBI:132079"/>
        <dbReference type="ChEBI" id="CHEBI:132081"/>
    </reaction>
    <physiologicalReaction direction="left-to-right" evidence="14">
        <dbReference type="Rhea" id="RHEA:50129"/>
    </physiologicalReaction>
</comment>
<evidence type="ECO:0000256" key="10">
    <source>
        <dbReference type="ARBA" id="ARBA00047672"/>
    </source>
</evidence>
<evidence type="ECO:0000256" key="7">
    <source>
        <dbReference type="ARBA" id="ARBA00042026"/>
    </source>
</evidence>
<evidence type="ECO:0000256" key="19">
    <source>
        <dbReference type="ARBA" id="ARBA00048921"/>
    </source>
</evidence>
<evidence type="ECO:0000256" key="16">
    <source>
        <dbReference type="ARBA" id="ARBA00048535"/>
    </source>
</evidence>
<sequence length="178" mass="19479">MVNNAAIVNEGSGWQRVIAINLTAVIVGTKLAAAHMRKDKGGKGGRIVSTLSVAGLVQSHMTPVYCATKHGVRAYITGLCKDPTRPDQGIEYAMIAPDAVDTPMFQSVDSNRVLFWDELKDEMKRRMMKPQAVGEAFLQLLRSDVINGAILQVDIQGKTFRHMECVNDGVTFDPSKAF</sequence>
<evidence type="ECO:0000256" key="1">
    <source>
        <dbReference type="ARBA" id="ARBA00006484"/>
    </source>
</evidence>
<evidence type="ECO:0000313" key="22">
    <source>
        <dbReference type="Proteomes" id="UP000694888"/>
    </source>
</evidence>
<reference evidence="23" key="1">
    <citation type="submission" date="2025-08" db="UniProtKB">
        <authorList>
            <consortium name="RefSeq"/>
        </authorList>
    </citation>
    <scope>IDENTIFICATION</scope>
</reference>
<evidence type="ECO:0000256" key="20">
    <source>
        <dbReference type="ARBA" id="ARBA00049151"/>
    </source>
</evidence>
<comment type="catalytic activity">
    <reaction evidence="16">
        <text>lipoxin A4 + NAD(+) = 15-oxo-(5S,6R)-dihydroxy-(7E,9E,11Z,13E)-eicosatetraenoate + NADH + H(+)</text>
        <dbReference type="Rhea" id="RHEA:41572"/>
        <dbReference type="ChEBI" id="CHEBI:15378"/>
        <dbReference type="ChEBI" id="CHEBI:57540"/>
        <dbReference type="ChEBI" id="CHEBI:57945"/>
        <dbReference type="ChEBI" id="CHEBI:67026"/>
        <dbReference type="ChEBI" id="CHEBI:78311"/>
    </reaction>
    <physiologicalReaction direction="left-to-right" evidence="16">
        <dbReference type="Rhea" id="RHEA:41573"/>
    </physiologicalReaction>
</comment>
<comment type="catalytic activity">
    <reaction evidence="13">
        <text>(11R)-hydroxy-(5Z,8Z,12E,14Z)-eicosatetraenoate + NAD(+) = 11-oxo-(5Z,8Z,12E,14Z)-eicosatetraenoate + NADH + H(+)</text>
        <dbReference type="Rhea" id="RHEA:48640"/>
        <dbReference type="ChEBI" id="CHEBI:15378"/>
        <dbReference type="ChEBI" id="CHEBI:57540"/>
        <dbReference type="ChEBI" id="CHEBI:57945"/>
        <dbReference type="ChEBI" id="CHEBI:78836"/>
        <dbReference type="ChEBI" id="CHEBI:90697"/>
    </reaction>
    <physiologicalReaction direction="left-to-right" evidence="13">
        <dbReference type="Rhea" id="RHEA:48641"/>
    </physiologicalReaction>
</comment>
<evidence type="ECO:0000256" key="13">
    <source>
        <dbReference type="ARBA" id="ARBA00048144"/>
    </source>
</evidence>
<comment type="catalytic activity">
    <reaction evidence="19">
        <text>resolvin D2 + NAD(+) = 16-oxoresolvin D2 + NADH + H(+)</text>
        <dbReference type="Rhea" id="RHEA:53588"/>
        <dbReference type="ChEBI" id="CHEBI:15378"/>
        <dbReference type="ChEBI" id="CHEBI:57540"/>
        <dbReference type="ChEBI" id="CHEBI:57945"/>
        <dbReference type="ChEBI" id="CHEBI:133367"/>
        <dbReference type="ChEBI" id="CHEBI:137498"/>
    </reaction>
    <physiologicalReaction direction="left-to-right" evidence="19">
        <dbReference type="Rhea" id="RHEA:53589"/>
    </physiologicalReaction>
</comment>
<keyword evidence="2" id="KW-0560">Oxidoreductase</keyword>
<dbReference type="InterPro" id="IPR036291">
    <property type="entry name" value="NAD(P)-bd_dom_sf"/>
</dbReference>
<name>A0ABM1ACF6_APLCA</name>
<evidence type="ECO:0000256" key="6">
    <source>
        <dbReference type="ARBA" id="ARBA00041812"/>
    </source>
</evidence>
<evidence type="ECO:0000256" key="12">
    <source>
        <dbReference type="ARBA" id="ARBA00048140"/>
    </source>
</evidence>
<comment type="catalytic activity">
    <reaction evidence="12">
        <text>15-oxo-(5S,6R)-dihydroxy-(7E,9E,11Z)-eicosatrienoate + NADH + H(+) = (5S,6R,15S)-trihydroxy-(7E,9E,11Z)-eicosatrienoate + NAD(+)</text>
        <dbReference type="Rhea" id="RHEA:41596"/>
        <dbReference type="ChEBI" id="CHEBI:15378"/>
        <dbReference type="ChEBI" id="CHEBI:57540"/>
        <dbReference type="ChEBI" id="CHEBI:57945"/>
        <dbReference type="ChEBI" id="CHEBI:78325"/>
        <dbReference type="ChEBI" id="CHEBI:78329"/>
    </reaction>
    <physiologicalReaction direction="left-to-right" evidence="12">
        <dbReference type="Rhea" id="RHEA:41597"/>
    </physiologicalReaction>
</comment>
<evidence type="ECO:0000256" key="9">
    <source>
        <dbReference type="ARBA" id="ARBA00047325"/>
    </source>
</evidence>
<protein>
    <recommendedName>
        <fullName evidence="5">15-hydroxyprostaglandin dehydrogenase [NAD(+)]</fullName>
        <ecNumber evidence="3">1.1.1.141</ecNumber>
        <ecNumber evidence="4">1.1.1.232</ecNumber>
    </recommendedName>
    <alternativeName>
        <fullName evidence="7">Eicosanoid/docosanoid dehydrogenase [NAD(+)]</fullName>
    </alternativeName>
    <alternativeName>
        <fullName evidence="6">Prostaglandin dehydrogenase 1</fullName>
    </alternativeName>
</protein>
<dbReference type="Proteomes" id="UP000694888">
    <property type="component" value="Unplaced"/>
</dbReference>
<dbReference type="InterPro" id="IPR020904">
    <property type="entry name" value="Sc_DH/Rdtase_CS"/>
</dbReference>
<dbReference type="PANTHER" id="PTHR44229:SF4">
    <property type="entry name" value="15-HYDROXYPROSTAGLANDIN DEHYDROGENASE [NAD(+)]"/>
    <property type="match status" value="1"/>
</dbReference>
<comment type="catalytic activity">
    <reaction evidence="15">
        <text>resolvin D2 + NAD(+) = 7-oxoresolvin D2 + NADH + H(+)</text>
        <dbReference type="Rhea" id="RHEA:53584"/>
        <dbReference type="ChEBI" id="CHEBI:15378"/>
        <dbReference type="ChEBI" id="CHEBI:57540"/>
        <dbReference type="ChEBI" id="CHEBI:57945"/>
        <dbReference type="ChEBI" id="CHEBI:133367"/>
        <dbReference type="ChEBI" id="CHEBI:137497"/>
    </reaction>
    <physiologicalReaction direction="left-to-right" evidence="15">
        <dbReference type="Rhea" id="RHEA:53585"/>
    </physiologicalReaction>
</comment>
<evidence type="ECO:0000256" key="8">
    <source>
        <dbReference type="ARBA" id="ARBA00045705"/>
    </source>
</evidence>